<evidence type="ECO:0000313" key="2">
    <source>
        <dbReference type="Proteomes" id="UP001501594"/>
    </source>
</evidence>
<dbReference type="PANTHER" id="PTHR42830">
    <property type="entry name" value="OSMOTICALLY INDUCIBLE FAMILY PROTEIN"/>
    <property type="match status" value="1"/>
</dbReference>
<dbReference type="SUPFAM" id="SSF82784">
    <property type="entry name" value="OsmC-like"/>
    <property type="match status" value="1"/>
</dbReference>
<dbReference type="PANTHER" id="PTHR42830:SF2">
    <property type="entry name" value="OSMC_OHR FAMILY PROTEIN"/>
    <property type="match status" value="1"/>
</dbReference>
<dbReference type="InterPro" id="IPR015946">
    <property type="entry name" value="KH_dom-like_a/b"/>
</dbReference>
<evidence type="ECO:0000313" key="1">
    <source>
        <dbReference type="EMBL" id="GAA4265038.1"/>
    </source>
</evidence>
<proteinExistence type="predicted"/>
<dbReference type="InterPro" id="IPR052707">
    <property type="entry name" value="OsmC_Ohr_Peroxiredoxin"/>
</dbReference>
<comment type="caution">
    <text evidence="1">The sequence shown here is derived from an EMBL/GenBank/DDBJ whole genome shotgun (WGS) entry which is preliminary data.</text>
</comment>
<organism evidence="1 2">
    <name type="scientific">Frondihabitans peucedani</name>
    <dbReference type="NCBI Taxonomy" id="598626"/>
    <lineage>
        <taxon>Bacteria</taxon>
        <taxon>Bacillati</taxon>
        <taxon>Actinomycetota</taxon>
        <taxon>Actinomycetes</taxon>
        <taxon>Micrococcales</taxon>
        <taxon>Microbacteriaceae</taxon>
        <taxon>Frondihabitans</taxon>
    </lineage>
</organism>
<gene>
    <name evidence="1" type="ORF">GCM10022256_06500</name>
</gene>
<keyword evidence="2" id="KW-1185">Reference proteome</keyword>
<protein>
    <submittedName>
        <fullName evidence="1">OsmC family protein</fullName>
    </submittedName>
</protein>
<dbReference type="RefSeq" id="WP_344793596.1">
    <property type="nucleotide sequence ID" value="NZ_BAABAU010000001.1"/>
</dbReference>
<dbReference type="InterPro" id="IPR036102">
    <property type="entry name" value="OsmC/Ohrsf"/>
</dbReference>
<dbReference type="InterPro" id="IPR003718">
    <property type="entry name" value="OsmC/Ohr_fam"/>
</dbReference>
<dbReference type="EMBL" id="BAABAU010000001">
    <property type="protein sequence ID" value="GAA4265038.1"/>
    <property type="molecule type" value="Genomic_DNA"/>
</dbReference>
<accession>A0ABP8DYI2</accession>
<sequence>MFDHHYALRTVWTGARGRGTVDYRSYGRDHVLSVEGKSDILGSADRPFRGDADRWNPEEMLLGALSQCHLLSYLYVCSDAGVVVTAYEDDAVGTMVQTGDGGGHFTGVILRPRVTVADESMRERALALHSDASAKCFIASSVNFPVEHEPTVLVVEAGVQQPA</sequence>
<dbReference type="Pfam" id="PF02566">
    <property type="entry name" value="OsmC"/>
    <property type="match status" value="1"/>
</dbReference>
<dbReference type="Proteomes" id="UP001501594">
    <property type="component" value="Unassembled WGS sequence"/>
</dbReference>
<name>A0ABP8DYI2_9MICO</name>
<reference evidence="2" key="1">
    <citation type="journal article" date="2019" name="Int. J. Syst. Evol. Microbiol.">
        <title>The Global Catalogue of Microorganisms (GCM) 10K type strain sequencing project: providing services to taxonomists for standard genome sequencing and annotation.</title>
        <authorList>
            <consortium name="The Broad Institute Genomics Platform"/>
            <consortium name="The Broad Institute Genome Sequencing Center for Infectious Disease"/>
            <person name="Wu L."/>
            <person name="Ma J."/>
        </authorList>
    </citation>
    <scope>NUCLEOTIDE SEQUENCE [LARGE SCALE GENOMIC DNA]</scope>
    <source>
        <strain evidence="2">JCM 17442</strain>
    </source>
</reference>
<dbReference type="Gene3D" id="3.30.300.20">
    <property type="match status" value="1"/>
</dbReference>